<sequence length="214" mass="22984">MPPARQPKFKRRKTDRPDEIIAAAMAAFAEKGFAAARLDDIAARAGVSKGALYLYFATKEDIFRAVIEHGVAPNLGRIQTALAHDQGSFPELLRAFAAIVAGIATDSPVGGIIKMVIGESRNFPELARTWRERLVEPALGAMSGAIAAAQARGELRAGDPRCYAISLVSPMLLGVIWRETFVPVGAEPLDIPSLAQQHVELWLRGMRPDTGAAS</sequence>
<dbReference type="RefSeq" id="WP_183773080.1">
    <property type="nucleotide sequence ID" value="NZ_JACIDK010000003.1"/>
</dbReference>
<feature type="domain" description="HTH tetR-type" evidence="5">
    <location>
        <begin position="14"/>
        <end position="74"/>
    </location>
</feature>
<evidence type="ECO:0000256" key="3">
    <source>
        <dbReference type="ARBA" id="ARBA00023163"/>
    </source>
</evidence>
<dbReference type="AlphaFoldDB" id="A0A839ZZZ5"/>
<dbReference type="PRINTS" id="PR00455">
    <property type="entry name" value="HTHTETR"/>
</dbReference>
<dbReference type="GO" id="GO:0003700">
    <property type="term" value="F:DNA-binding transcription factor activity"/>
    <property type="evidence" value="ECO:0007669"/>
    <property type="project" value="TreeGrafter"/>
</dbReference>
<dbReference type="Gene3D" id="1.10.357.10">
    <property type="entry name" value="Tetracycline Repressor, domain 2"/>
    <property type="match status" value="1"/>
</dbReference>
<dbReference type="SUPFAM" id="SSF46689">
    <property type="entry name" value="Homeodomain-like"/>
    <property type="match status" value="1"/>
</dbReference>
<dbReference type="SUPFAM" id="SSF48498">
    <property type="entry name" value="Tetracyclin repressor-like, C-terminal domain"/>
    <property type="match status" value="1"/>
</dbReference>
<keyword evidence="7" id="KW-1185">Reference proteome</keyword>
<keyword evidence="3" id="KW-0804">Transcription</keyword>
<dbReference type="PANTHER" id="PTHR30055">
    <property type="entry name" value="HTH-TYPE TRANSCRIPTIONAL REGULATOR RUTR"/>
    <property type="match status" value="1"/>
</dbReference>
<dbReference type="GO" id="GO:0000976">
    <property type="term" value="F:transcription cis-regulatory region binding"/>
    <property type="evidence" value="ECO:0007669"/>
    <property type="project" value="TreeGrafter"/>
</dbReference>
<dbReference type="PROSITE" id="PS50977">
    <property type="entry name" value="HTH_TETR_2"/>
    <property type="match status" value="1"/>
</dbReference>
<keyword evidence="2 4" id="KW-0238">DNA-binding</keyword>
<dbReference type="InterPro" id="IPR009057">
    <property type="entry name" value="Homeodomain-like_sf"/>
</dbReference>
<evidence type="ECO:0000256" key="4">
    <source>
        <dbReference type="PROSITE-ProRule" id="PRU00335"/>
    </source>
</evidence>
<dbReference type="Pfam" id="PF16859">
    <property type="entry name" value="TetR_C_11"/>
    <property type="match status" value="1"/>
</dbReference>
<evidence type="ECO:0000256" key="2">
    <source>
        <dbReference type="ARBA" id="ARBA00023125"/>
    </source>
</evidence>
<accession>A0A839ZZZ5</accession>
<comment type="caution">
    <text evidence="6">The sequence shown here is derived from an EMBL/GenBank/DDBJ whole genome shotgun (WGS) entry which is preliminary data.</text>
</comment>
<evidence type="ECO:0000313" key="6">
    <source>
        <dbReference type="EMBL" id="MBB3891718.1"/>
    </source>
</evidence>
<gene>
    <name evidence="6" type="ORF">GGQ61_002446</name>
</gene>
<dbReference type="InterPro" id="IPR011075">
    <property type="entry name" value="TetR_C"/>
</dbReference>
<dbReference type="FunFam" id="1.10.10.60:FF:000141">
    <property type="entry name" value="TetR family transcriptional regulator"/>
    <property type="match status" value="1"/>
</dbReference>
<evidence type="ECO:0000313" key="7">
    <source>
        <dbReference type="Proteomes" id="UP000530564"/>
    </source>
</evidence>
<dbReference type="InterPro" id="IPR050109">
    <property type="entry name" value="HTH-type_TetR-like_transc_reg"/>
</dbReference>
<dbReference type="EMBL" id="JACIDK010000003">
    <property type="protein sequence ID" value="MBB3891718.1"/>
    <property type="molecule type" value="Genomic_DNA"/>
</dbReference>
<dbReference type="InterPro" id="IPR001647">
    <property type="entry name" value="HTH_TetR"/>
</dbReference>
<dbReference type="InterPro" id="IPR036271">
    <property type="entry name" value="Tet_transcr_reg_TetR-rel_C_sf"/>
</dbReference>
<name>A0A839ZZZ5_9CAUL</name>
<evidence type="ECO:0000256" key="1">
    <source>
        <dbReference type="ARBA" id="ARBA00023015"/>
    </source>
</evidence>
<dbReference type="Proteomes" id="UP000530564">
    <property type="component" value="Unassembled WGS sequence"/>
</dbReference>
<organism evidence="6 7">
    <name type="scientific">Phenylobacterium haematophilum</name>
    <dbReference type="NCBI Taxonomy" id="98513"/>
    <lineage>
        <taxon>Bacteria</taxon>
        <taxon>Pseudomonadati</taxon>
        <taxon>Pseudomonadota</taxon>
        <taxon>Alphaproteobacteria</taxon>
        <taxon>Caulobacterales</taxon>
        <taxon>Caulobacteraceae</taxon>
        <taxon>Phenylobacterium</taxon>
    </lineage>
</organism>
<protein>
    <submittedName>
        <fullName evidence="6">AcrR family transcriptional regulator</fullName>
    </submittedName>
</protein>
<proteinExistence type="predicted"/>
<dbReference type="PANTHER" id="PTHR30055:SF234">
    <property type="entry name" value="HTH-TYPE TRANSCRIPTIONAL REGULATOR BETI"/>
    <property type="match status" value="1"/>
</dbReference>
<keyword evidence="1" id="KW-0805">Transcription regulation</keyword>
<evidence type="ECO:0000259" key="5">
    <source>
        <dbReference type="PROSITE" id="PS50977"/>
    </source>
</evidence>
<reference evidence="6 7" key="1">
    <citation type="submission" date="2020-08" db="EMBL/GenBank/DDBJ databases">
        <title>Genomic Encyclopedia of Type Strains, Phase IV (KMG-IV): sequencing the most valuable type-strain genomes for metagenomic binning, comparative biology and taxonomic classification.</title>
        <authorList>
            <person name="Goeker M."/>
        </authorList>
    </citation>
    <scope>NUCLEOTIDE SEQUENCE [LARGE SCALE GENOMIC DNA]</scope>
    <source>
        <strain evidence="6 7">DSM 21793</strain>
    </source>
</reference>
<feature type="DNA-binding region" description="H-T-H motif" evidence="4">
    <location>
        <begin position="37"/>
        <end position="56"/>
    </location>
</feature>
<dbReference type="Pfam" id="PF00440">
    <property type="entry name" value="TetR_N"/>
    <property type="match status" value="1"/>
</dbReference>